<organism evidence="2 3">
    <name type="scientific">Nannocystis exedens</name>
    <dbReference type="NCBI Taxonomy" id="54"/>
    <lineage>
        <taxon>Bacteria</taxon>
        <taxon>Pseudomonadati</taxon>
        <taxon>Myxococcota</taxon>
        <taxon>Polyangia</taxon>
        <taxon>Nannocystales</taxon>
        <taxon>Nannocystaceae</taxon>
        <taxon>Nannocystis</taxon>
    </lineage>
</organism>
<dbReference type="InterPro" id="IPR000905">
    <property type="entry name" value="Gcp-like_dom"/>
</dbReference>
<dbReference type="AlphaFoldDB" id="A0A1I1W8P8"/>
<gene>
    <name evidence="2" type="ORF">SAMN02745121_02171</name>
</gene>
<sequence length="246" mass="25183">MTTWLLALDTSTPRTALAVGRFDRATGEAQAVAEATHDDRGRPASAELTSRISALLAAAGVAPRELGAIACGLGPGMFTGSRVALATAKGLALGLDCPLFGLSTLAIVAGAEHVRGSVLALLDARRGDVYAAPFVLGDDGPERLADDRCCPLEQVLAELPAEFVAEARAVGPGVTAVGPALPPELRARSLEVPGADGPGLWAAAARAALREAPADVATIDAVYLRASYAELGLNTPKRPPYRSPFA</sequence>
<dbReference type="STRING" id="54.SAMN02745121_02171"/>
<evidence type="ECO:0000313" key="3">
    <source>
        <dbReference type="Proteomes" id="UP000199400"/>
    </source>
</evidence>
<protein>
    <submittedName>
        <fullName evidence="2">tRNA threonylcarbamoyladenosine biosynthesis protein TsaB</fullName>
    </submittedName>
</protein>
<reference evidence="3" key="1">
    <citation type="submission" date="2016-10" db="EMBL/GenBank/DDBJ databases">
        <authorList>
            <person name="Varghese N."/>
            <person name="Submissions S."/>
        </authorList>
    </citation>
    <scope>NUCLEOTIDE SEQUENCE [LARGE SCALE GENOMIC DNA]</scope>
    <source>
        <strain evidence="3">ATCC 25963</strain>
    </source>
</reference>
<dbReference type="Proteomes" id="UP000199400">
    <property type="component" value="Unassembled WGS sequence"/>
</dbReference>
<name>A0A1I1W8P8_9BACT</name>
<keyword evidence="3" id="KW-1185">Reference proteome</keyword>
<dbReference type="InterPro" id="IPR022496">
    <property type="entry name" value="T6A_TsaB"/>
</dbReference>
<dbReference type="Gene3D" id="3.30.420.40">
    <property type="match status" value="2"/>
</dbReference>
<feature type="domain" description="Gcp-like" evidence="1">
    <location>
        <begin position="45"/>
        <end position="157"/>
    </location>
</feature>
<proteinExistence type="predicted"/>
<dbReference type="SUPFAM" id="SSF53067">
    <property type="entry name" value="Actin-like ATPase domain"/>
    <property type="match status" value="2"/>
</dbReference>
<dbReference type="RefSeq" id="WP_170135394.1">
    <property type="nucleotide sequence ID" value="NZ_FOMX01000006.1"/>
</dbReference>
<evidence type="ECO:0000313" key="2">
    <source>
        <dbReference type="EMBL" id="SFD91576.1"/>
    </source>
</evidence>
<accession>A0A1I1W8P8</accession>
<dbReference type="Pfam" id="PF00814">
    <property type="entry name" value="TsaD"/>
    <property type="match status" value="1"/>
</dbReference>
<evidence type="ECO:0000259" key="1">
    <source>
        <dbReference type="Pfam" id="PF00814"/>
    </source>
</evidence>
<dbReference type="EMBL" id="FOMX01000006">
    <property type="protein sequence ID" value="SFD91576.1"/>
    <property type="molecule type" value="Genomic_DNA"/>
</dbReference>
<dbReference type="InterPro" id="IPR043129">
    <property type="entry name" value="ATPase_NBD"/>
</dbReference>
<dbReference type="NCBIfam" id="TIGR03725">
    <property type="entry name" value="T6A_YeaZ"/>
    <property type="match status" value="1"/>
</dbReference>
<dbReference type="GO" id="GO:0002949">
    <property type="term" value="P:tRNA threonylcarbamoyladenosine modification"/>
    <property type="evidence" value="ECO:0007669"/>
    <property type="project" value="InterPro"/>
</dbReference>